<evidence type="ECO:0000313" key="2">
    <source>
        <dbReference type="EMBL" id="ADY60746.1"/>
    </source>
</evidence>
<dbReference type="InterPro" id="IPR036188">
    <property type="entry name" value="FAD/NAD-bd_sf"/>
</dbReference>
<dbReference type="PANTHER" id="PTHR43747">
    <property type="entry name" value="FAD-BINDING PROTEIN"/>
    <property type="match status" value="1"/>
</dbReference>
<accession>F0SIS2</accession>
<sequence>MSDNKRDVVILGGGLAGLSLALQCRQKLPKARITVVEKNAHPVPEAAHKVGESTVEVGAHYFANILGLKDHIEQDQLPKLGLRFFFPNGDNSRIENRLELGGRRYAPAASYQLDRGRFENFLGERIRELGVEFIDKAEVRDMEVGNWRKRHTVRFEQKGNSTELSTRWLVDASGRRALLKRHLGLQQGSKHHCNATWFRVNTRIKVDDWCDDPAWQREHNGQLSRWYSTNHLMGQGYWVWLIPLASGSTSVGIVAAEEFHPLNTFNSLEKSLAWLDKHEPQCAAEIRQHEDGIQDFLAIKDYALECKQVFSQDRWGIVGEAGFFHDPFYSPGSDFIAFANTFLSDLIWRDLKHRGYRIRAFSYDKIFKKFYYGTLATYEDQYQLFGNPRVMPVKILWDYLTYWSITCFIFMHGRTCMHSMYMQNFPKLNRLADLNHFMQKYLREWHKQAPMADISGVIDISNIDLIRIKNEALLANLSGREFTQQFAANVAQIETLFWEIYDAVGLDMPTPFRRKSHPGTIQNGFAEVFDVIRQENGSPAPQPSTPLA</sequence>
<organism evidence="2 3">
    <name type="scientific">Rubinisphaera brasiliensis (strain ATCC 49424 / DSM 5305 / JCM 21570 / IAM 15109 / NBRC 103401 / IFAM 1448)</name>
    <name type="common">Planctomyces brasiliensis</name>
    <dbReference type="NCBI Taxonomy" id="756272"/>
    <lineage>
        <taxon>Bacteria</taxon>
        <taxon>Pseudomonadati</taxon>
        <taxon>Planctomycetota</taxon>
        <taxon>Planctomycetia</taxon>
        <taxon>Planctomycetales</taxon>
        <taxon>Planctomycetaceae</taxon>
        <taxon>Rubinisphaera</taxon>
    </lineage>
</organism>
<protein>
    <submittedName>
        <fullName evidence="2">FAD-dependent pyridine nucleotide-disulfide oxidoreductase</fullName>
    </submittedName>
</protein>
<name>F0SIS2_RUBBR</name>
<feature type="domain" description="FAD-binding" evidence="1">
    <location>
        <begin position="7"/>
        <end position="216"/>
    </location>
</feature>
<evidence type="ECO:0000313" key="3">
    <source>
        <dbReference type="Proteomes" id="UP000006860"/>
    </source>
</evidence>
<keyword evidence="3" id="KW-1185">Reference proteome</keyword>
<dbReference type="AlphaFoldDB" id="F0SIS2"/>
<dbReference type="HOGENOM" id="CLU_031191_0_0_0"/>
<dbReference type="GO" id="GO:0071949">
    <property type="term" value="F:FAD binding"/>
    <property type="evidence" value="ECO:0007669"/>
    <property type="project" value="InterPro"/>
</dbReference>
<proteinExistence type="predicted"/>
<dbReference type="Proteomes" id="UP000006860">
    <property type="component" value="Chromosome"/>
</dbReference>
<dbReference type="eggNOG" id="COG0644">
    <property type="taxonomic scope" value="Bacteria"/>
</dbReference>
<dbReference type="Pfam" id="PF01494">
    <property type="entry name" value="FAD_binding_3"/>
    <property type="match status" value="1"/>
</dbReference>
<dbReference type="Gene3D" id="3.50.50.60">
    <property type="entry name" value="FAD/NAD(P)-binding domain"/>
    <property type="match status" value="1"/>
</dbReference>
<dbReference type="KEGG" id="pbs:Plabr_3149"/>
<dbReference type="STRING" id="756272.Plabr_3149"/>
<dbReference type="EMBL" id="CP002546">
    <property type="protein sequence ID" value="ADY60746.1"/>
    <property type="molecule type" value="Genomic_DNA"/>
</dbReference>
<dbReference type="SUPFAM" id="SSF51905">
    <property type="entry name" value="FAD/NAD(P)-binding domain"/>
    <property type="match status" value="1"/>
</dbReference>
<dbReference type="OrthoDB" id="9806565at2"/>
<dbReference type="InterPro" id="IPR002938">
    <property type="entry name" value="FAD-bd"/>
</dbReference>
<dbReference type="PANTHER" id="PTHR43747:SF1">
    <property type="entry name" value="SLR1998 PROTEIN"/>
    <property type="match status" value="1"/>
</dbReference>
<gene>
    <name evidence="2" type="ordered locus">Plabr_3149</name>
</gene>
<evidence type="ECO:0000259" key="1">
    <source>
        <dbReference type="Pfam" id="PF01494"/>
    </source>
</evidence>
<dbReference type="RefSeq" id="WP_013629467.1">
    <property type="nucleotide sequence ID" value="NC_015174.1"/>
</dbReference>
<dbReference type="InterPro" id="IPR050816">
    <property type="entry name" value="Flavin-dep_Halogenase_NPB"/>
</dbReference>
<reference evidence="3" key="1">
    <citation type="submission" date="2011-02" db="EMBL/GenBank/DDBJ databases">
        <title>The complete genome of Planctomyces brasiliensis DSM 5305.</title>
        <authorList>
            <person name="Lucas S."/>
            <person name="Copeland A."/>
            <person name="Lapidus A."/>
            <person name="Bruce D."/>
            <person name="Goodwin L."/>
            <person name="Pitluck S."/>
            <person name="Kyrpides N."/>
            <person name="Mavromatis K."/>
            <person name="Pagani I."/>
            <person name="Ivanova N."/>
            <person name="Ovchinnikova G."/>
            <person name="Lu M."/>
            <person name="Detter J.C."/>
            <person name="Han C."/>
            <person name="Land M."/>
            <person name="Hauser L."/>
            <person name="Markowitz V."/>
            <person name="Cheng J.-F."/>
            <person name="Hugenholtz P."/>
            <person name="Woyke T."/>
            <person name="Wu D."/>
            <person name="Tindall B."/>
            <person name="Pomrenke H.G."/>
            <person name="Brambilla E."/>
            <person name="Klenk H.-P."/>
            <person name="Eisen J.A."/>
        </authorList>
    </citation>
    <scope>NUCLEOTIDE SEQUENCE [LARGE SCALE GENOMIC DNA]</scope>
    <source>
        <strain evidence="3">ATCC 49424 / DSM 5305 / JCM 21570 / NBRC 103401 / IFAM 1448</strain>
    </source>
</reference>